<reference evidence="3" key="1">
    <citation type="submission" date="2017-04" db="EMBL/GenBank/DDBJ databases">
        <title>Genome deletions in a multicellular cyanobacterial endosymbiont for morphological adaptation in marine diatoms.</title>
        <authorList>
            <person name="Wang Y."/>
            <person name="Gao H."/>
            <person name="Li R."/>
            <person name="Xu X."/>
        </authorList>
    </citation>
    <scope>NUCLEOTIDE SEQUENCE</scope>
    <source>
        <strain evidence="3">FACHB 800</strain>
    </source>
</reference>
<accession>A0A975TAD7</accession>
<sequence length="202" mass="21254">MLANKKKFSQWGSNLGGYTLTIFTAPVLAVTGLWAGVQPSQAITYTYGNDYRACAAQLLKVGVTPEAAAKNCATALRPRELSACVVTIRKETQITSIDALSACNQARRPEELSQCVVAISKVTQQTVNPAALTYCGRSLLPINFAQCVVGLRQEIALNPNQALDTCIDASDRSSGVGSVSTTPPGSNPIPGSTPIPSTPNSR</sequence>
<keyword evidence="2" id="KW-1133">Transmembrane helix</keyword>
<feature type="transmembrane region" description="Helical" evidence="2">
    <location>
        <begin position="15"/>
        <end position="37"/>
    </location>
</feature>
<feature type="compositionally biased region" description="Pro residues" evidence="1">
    <location>
        <begin position="185"/>
        <end position="202"/>
    </location>
</feature>
<evidence type="ECO:0000313" key="3">
    <source>
        <dbReference type="EMBL" id="QXE24407.1"/>
    </source>
</evidence>
<evidence type="ECO:0000256" key="2">
    <source>
        <dbReference type="SAM" id="Phobius"/>
    </source>
</evidence>
<evidence type="ECO:0000256" key="1">
    <source>
        <dbReference type="SAM" id="MobiDB-lite"/>
    </source>
</evidence>
<name>A0A975TAD7_9NOST</name>
<keyword evidence="2" id="KW-0812">Transmembrane</keyword>
<dbReference type="RefSeq" id="WP_190601290.1">
    <property type="nucleotide sequence ID" value="NZ_CP021056.1"/>
</dbReference>
<protein>
    <submittedName>
        <fullName evidence="3">Uncharacterized protein</fullName>
    </submittedName>
</protein>
<gene>
    <name evidence="3" type="ORF">B6N60_03112</name>
</gene>
<feature type="region of interest" description="Disordered" evidence="1">
    <location>
        <begin position="172"/>
        <end position="202"/>
    </location>
</feature>
<organism evidence="3 4">
    <name type="scientific">Richelia sinica FACHB-800</name>
    <dbReference type="NCBI Taxonomy" id="1357546"/>
    <lineage>
        <taxon>Bacteria</taxon>
        <taxon>Bacillati</taxon>
        <taxon>Cyanobacteriota</taxon>
        <taxon>Cyanophyceae</taxon>
        <taxon>Nostocales</taxon>
        <taxon>Nostocaceae</taxon>
        <taxon>Richelia</taxon>
    </lineage>
</organism>
<dbReference type="AlphaFoldDB" id="A0A975TAD7"/>
<dbReference type="Proteomes" id="UP000683511">
    <property type="component" value="Chromosome"/>
</dbReference>
<keyword evidence="2" id="KW-0472">Membrane</keyword>
<evidence type="ECO:0000313" key="4">
    <source>
        <dbReference type="Proteomes" id="UP000683511"/>
    </source>
</evidence>
<dbReference type="EMBL" id="CP021056">
    <property type="protein sequence ID" value="QXE24407.1"/>
    <property type="molecule type" value="Genomic_DNA"/>
</dbReference>
<proteinExistence type="predicted"/>
<keyword evidence="4" id="KW-1185">Reference proteome</keyword>
<dbReference type="KEGG" id="rsin:B6N60_03112"/>